<evidence type="ECO:0000259" key="6">
    <source>
        <dbReference type="PROSITE" id="PS50192"/>
    </source>
</evidence>
<dbReference type="OrthoDB" id="18679at2759"/>
<feature type="domain" description="T-SNARE coiled-coil homology" evidence="6">
    <location>
        <begin position="62"/>
        <end position="124"/>
    </location>
</feature>
<dbReference type="GO" id="GO:0005886">
    <property type="term" value="C:plasma membrane"/>
    <property type="evidence" value="ECO:0007669"/>
    <property type="project" value="TreeGrafter"/>
</dbReference>
<dbReference type="GO" id="GO:0098793">
    <property type="term" value="C:presynapse"/>
    <property type="evidence" value="ECO:0007669"/>
    <property type="project" value="GOC"/>
</dbReference>
<name>A0A8K0KDN6_LADFU</name>
<reference evidence="7" key="1">
    <citation type="submission" date="2013-04" db="EMBL/GenBank/DDBJ databases">
        <authorList>
            <person name="Qu J."/>
            <person name="Murali S.C."/>
            <person name="Bandaranaike D."/>
            <person name="Bellair M."/>
            <person name="Blankenburg K."/>
            <person name="Chao H."/>
            <person name="Dinh H."/>
            <person name="Doddapaneni H."/>
            <person name="Downs B."/>
            <person name="Dugan-Rocha S."/>
            <person name="Elkadiri S."/>
            <person name="Gnanaolivu R.D."/>
            <person name="Hernandez B."/>
            <person name="Javaid M."/>
            <person name="Jayaseelan J.C."/>
            <person name="Lee S."/>
            <person name="Li M."/>
            <person name="Ming W."/>
            <person name="Munidasa M."/>
            <person name="Muniz J."/>
            <person name="Nguyen L."/>
            <person name="Ongeri F."/>
            <person name="Osuji N."/>
            <person name="Pu L.-L."/>
            <person name="Puazo M."/>
            <person name="Qu C."/>
            <person name="Quiroz J."/>
            <person name="Raj R."/>
            <person name="Weissenberger G."/>
            <person name="Xin Y."/>
            <person name="Zou X."/>
            <person name="Han Y."/>
            <person name="Richards S."/>
            <person name="Worley K."/>
            <person name="Muzny D."/>
            <person name="Gibbs R."/>
        </authorList>
    </citation>
    <scope>NUCLEOTIDE SEQUENCE</scope>
    <source>
        <strain evidence="7">Sampled in the wild</strain>
    </source>
</reference>
<dbReference type="PANTHER" id="PTHR19305:SF9">
    <property type="entry name" value="SYNAPTOSOMAL-ASSOCIATED PROTEIN 29"/>
    <property type="match status" value="1"/>
</dbReference>
<keyword evidence="8" id="KW-1185">Reference proteome</keyword>
<proteinExistence type="inferred from homology"/>
<dbReference type="GO" id="GO:0015031">
    <property type="term" value="P:protein transport"/>
    <property type="evidence" value="ECO:0007669"/>
    <property type="project" value="UniProtKB-KW"/>
</dbReference>
<keyword evidence="2" id="KW-0813">Transport</keyword>
<feature type="compositionally biased region" description="Basic and acidic residues" evidence="5">
    <location>
        <begin position="141"/>
        <end position="154"/>
    </location>
</feature>
<dbReference type="GO" id="GO:0016082">
    <property type="term" value="P:synaptic vesicle priming"/>
    <property type="evidence" value="ECO:0007669"/>
    <property type="project" value="TreeGrafter"/>
</dbReference>
<dbReference type="Proteomes" id="UP000792457">
    <property type="component" value="Unassembled WGS sequence"/>
</dbReference>
<evidence type="ECO:0000256" key="3">
    <source>
        <dbReference type="ARBA" id="ARBA00022927"/>
    </source>
</evidence>
<dbReference type="PROSITE" id="PS50192">
    <property type="entry name" value="T_SNARE"/>
    <property type="match status" value="2"/>
</dbReference>
<dbReference type="InterPro" id="IPR000727">
    <property type="entry name" value="T_SNARE_dom"/>
</dbReference>
<evidence type="ECO:0000256" key="5">
    <source>
        <dbReference type="SAM" id="MobiDB-lite"/>
    </source>
</evidence>
<dbReference type="SUPFAM" id="SSF58038">
    <property type="entry name" value="SNARE fusion complex"/>
    <property type="match status" value="2"/>
</dbReference>
<evidence type="ECO:0000256" key="2">
    <source>
        <dbReference type="ARBA" id="ARBA00022448"/>
    </source>
</evidence>
<dbReference type="GO" id="GO:0005484">
    <property type="term" value="F:SNAP receptor activity"/>
    <property type="evidence" value="ECO:0007669"/>
    <property type="project" value="TreeGrafter"/>
</dbReference>
<keyword evidence="4" id="KW-0175">Coiled coil</keyword>
<organism evidence="7 8">
    <name type="scientific">Ladona fulva</name>
    <name type="common">Scarce chaser dragonfly</name>
    <name type="synonym">Libellula fulva</name>
    <dbReference type="NCBI Taxonomy" id="123851"/>
    <lineage>
        <taxon>Eukaryota</taxon>
        <taxon>Metazoa</taxon>
        <taxon>Ecdysozoa</taxon>
        <taxon>Arthropoda</taxon>
        <taxon>Hexapoda</taxon>
        <taxon>Insecta</taxon>
        <taxon>Pterygota</taxon>
        <taxon>Palaeoptera</taxon>
        <taxon>Odonata</taxon>
        <taxon>Epiprocta</taxon>
        <taxon>Anisoptera</taxon>
        <taxon>Libelluloidea</taxon>
        <taxon>Libellulidae</taxon>
        <taxon>Ladona</taxon>
    </lineage>
</organism>
<evidence type="ECO:0000313" key="7">
    <source>
        <dbReference type="EMBL" id="KAG8230473.1"/>
    </source>
</evidence>
<feature type="region of interest" description="Disordered" evidence="5">
    <location>
        <begin position="138"/>
        <end position="157"/>
    </location>
</feature>
<dbReference type="AlphaFoldDB" id="A0A8K0KDN6"/>
<dbReference type="GO" id="GO:0031201">
    <property type="term" value="C:SNARE complex"/>
    <property type="evidence" value="ECO:0007669"/>
    <property type="project" value="TreeGrafter"/>
</dbReference>
<evidence type="ECO:0000313" key="8">
    <source>
        <dbReference type="Proteomes" id="UP000792457"/>
    </source>
</evidence>
<comment type="similarity">
    <text evidence="1">Belongs to the SNAP-25 family.</text>
</comment>
<feature type="domain" description="T-SNARE coiled-coil homology" evidence="6">
    <location>
        <begin position="204"/>
        <end position="259"/>
    </location>
</feature>
<dbReference type="PANTHER" id="PTHR19305">
    <property type="entry name" value="SYNAPTOSOMAL ASSOCIATED PROTEIN"/>
    <property type="match status" value="1"/>
</dbReference>
<dbReference type="Gene3D" id="1.20.5.110">
    <property type="match status" value="2"/>
</dbReference>
<dbReference type="GO" id="GO:0019905">
    <property type="term" value="F:syntaxin binding"/>
    <property type="evidence" value="ECO:0007669"/>
    <property type="project" value="TreeGrafter"/>
</dbReference>
<gene>
    <name evidence="7" type="ORF">J437_LFUL013593</name>
</gene>
<dbReference type="CDD" id="cd15887">
    <property type="entry name" value="SNARE_SNAP29N"/>
    <property type="match status" value="1"/>
</dbReference>
<keyword evidence="3" id="KW-0653">Protein transport</keyword>
<reference evidence="7" key="2">
    <citation type="submission" date="2017-10" db="EMBL/GenBank/DDBJ databases">
        <title>Ladona fulva Genome sequencing and assembly.</title>
        <authorList>
            <person name="Murali S."/>
            <person name="Richards S."/>
            <person name="Bandaranaike D."/>
            <person name="Bellair M."/>
            <person name="Blankenburg K."/>
            <person name="Chao H."/>
            <person name="Dinh H."/>
            <person name="Doddapaneni H."/>
            <person name="Dugan-Rocha S."/>
            <person name="Elkadiri S."/>
            <person name="Gnanaolivu R."/>
            <person name="Hernandez B."/>
            <person name="Skinner E."/>
            <person name="Javaid M."/>
            <person name="Lee S."/>
            <person name="Li M."/>
            <person name="Ming W."/>
            <person name="Munidasa M."/>
            <person name="Muniz J."/>
            <person name="Nguyen L."/>
            <person name="Hughes D."/>
            <person name="Osuji N."/>
            <person name="Pu L.-L."/>
            <person name="Puazo M."/>
            <person name="Qu C."/>
            <person name="Quiroz J."/>
            <person name="Raj R."/>
            <person name="Weissenberger G."/>
            <person name="Xin Y."/>
            <person name="Zou X."/>
            <person name="Han Y."/>
            <person name="Worley K."/>
            <person name="Muzny D."/>
            <person name="Gibbs R."/>
        </authorList>
    </citation>
    <scope>NUCLEOTIDE SEQUENCE</scope>
    <source>
        <strain evidence="7">Sampled in the wild</strain>
    </source>
</reference>
<dbReference type="Pfam" id="PF12352">
    <property type="entry name" value="V-SNARE_C"/>
    <property type="match status" value="1"/>
</dbReference>
<sequence length="262" mass="29528">MAGFSYTSDPKSPFFALDEDDVDDETFLRSAKKSNSGYMLSGETGEDKYLEEKRLQLLERKKMIEERTIQSSQRSLGILMESEQIGVATAEELLKQREQLERTESRLDDINSTLRTSQKHIQSIKSVFGSLRNYLSGRPNEAPKTHDAGRDINRRPNPLGEHLNTIGQEERNEIASDHPGLRVRGLAREESLTSKPTNVNDVLDSNLEEMSISIGRIKGLARGLGDEIDLQNELLDGISTKADKADLAITRQNRDMKKILKK</sequence>
<dbReference type="FunFam" id="1.20.5.110:FF:000041">
    <property type="entry name" value="Synaptosomal-associated protein 29"/>
    <property type="match status" value="1"/>
</dbReference>
<dbReference type="SMART" id="SM00397">
    <property type="entry name" value="t_SNARE"/>
    <property type="match status" value="2"/>
</dbReference>
<comment type="caution">
    <text evidence="7">The sequence shown here is derived from an EMBL/GenBank/DDBJ whole genome shotgun (WGS) entry which is preliminary data.</text>
</comment>
<accession>A0A8K0KDN6</accession>
<dbReference type="CDD" id="cd15856">
    <property type="entry name" value="SNARE_SNAP29C"/>
    <property type="match status" value="1"/>
</dbReference>
<protein>
    <recommendedName>
        <fullName evidence="6">t-SNARE coiled-coil homology domain-containing protein</fullName>
    </recommendedName>
</protein>
<dbReference type="EMBL" id="KZ308490">
    <property type="protein sequence ID" value="KAG8230473.1"/>
    <property type="molecule type" value="Genomic_DNA"/>
</dbReference>
<dbReference type="GO" id="GO:0031629">
    <property type="term" value="P:synaptic vesicle fusion to presynaptic active zone membrane"/>
    <property type="evidence" value="ECO:0007669"/>
    <property type="project" value="TreeGrafter"/>
</dbReference>
<evidence type="ECO:0000256" key="1">
    <source>
        <dbReference type="ARBA" id="ARBA00009480"/>
    </source>
</evidence>
<evidence type="ECO:0000256" key="4">
    <source>
        <dbReference type="ARBA" id="ARBA00023054"/>
    </source>
</evidence>